<geneLocation type="plasmid" evidence="3">
    <name>papv6</name>
</geneLocation>
<feature type="domain" description="YokE-like PH" evidence="1">
    <location>
        <begin position="24"/>
        <end position="112"/>
    </location>
</feature>
<keyword evidence="3" id="KW-1185">Reference proteome</keyword>
<keyword evidence="2" id="KW-0614">Plasmid</keyword>
<dbReference type="KEGG" id="aaeo:BJI67_16255"/>
<dbReference type="EMBL" id="CP017449">
    <property type="protein sequence ID" value="AOV18850.1"/>
    <property type="molecule type" value="Genomic_DNA"/>
</dbReference>
<dbReference type="InterPro" id="IPR039519">
    <property type="entry name" value="YokE-like_PH"/>
</dbReference>
<name>A0A1D8KD19_9GAMM</name>
<reference evidence="2 3" key="1">
    <citation type="submission" date="2016-09" db="EMBL/GenBank/DDBJ databases">
        <title>Acidihalobacter prosperus V6 (DSM14174).</title>
        <authorList>
            <person name="Khaleque H.N."/>
            <person name="Ramsay J.P."/>
            <person name="Murphy R.J.T."/>
            <person name="Kaksonen A.H."/>
            <person name="Boxall N.J."/>
            <person name="Watkin E.L.J."/>
        </authorList>
    </citation>
    <scope>NUCLEOTIDE SEQUENCE [LARGE SCALE GENOMIC DNA]</scope>
    <source>
        <strain evidence="2 3">V6</strain>
        <plasmid evidence="3">papv6</plasmid>
    </source>
</reference>
<dbReference type="Pfam" id="PF14470">
    <property type="entry name" value="bPH_3"/>
    <property type="match status" value="1"/>
</dbReference>
<dbReference type="Proteomes" id="UP000095342">
    <property type="component" value="Plasmid pAPV6"/>
</dbReference>
<dbReference type="AlphaFoldDB" id="A0A1D8KD19"/>
<gene>
    <name evidence="2" type="ORF">BJI67_16255</name>
</gene>
<accession>A0A1D8KD19</accession>
<protein>
    <recommendedName>
        <fullName evidence="1">YokE-like PH domain-containing protein</fullName>
    </recommendedName>
</protein>
<organism evidence="2 3">
    <name type="scientific">Acidihalobacter aeolianus</name>
    <dbReference type="NCBI Taxonomy" id="2792603"/>
    <lineage>
        <taxon>Bacteria</taxon>
        <taxon>Pseudomonadati</taxon>
        <taxon>Pseudomonadota</taxon>
        <taxon>Gammaproteobacteria</taxon>
        <taxon>Chromatiales</taxon>
        <taxon>Ectothiorhodospiraceae</taxon>
        <taxon>Acidihalobacter</taxon>
    </lineage>
</organism>
<evidence type="ECO:0000259" key="1">
    <source>
        <dbReference type="Pfam" id="PF14470"/>
    </source>
</evidence>
<evidence type="ECO:0000313" key="3">
    <source>
        <dbReference type="Proteomes" id="UP000095342"/>
    </source>
</evidence>
<sequence>MAKQSGDDRFLTRRELKHLPELLLDDEQVISFASGIMDGNSWLIALTDMRIIFINKKFLWGMEFTSINLNQINAITGRTGIVMGAIAIEDGASTRTIKNVLKRCVNPFVQSANQALFALRQPRGA</sequence>
<evidence type="ECO:0000313" key="2">
    <source>
        <dbReference type="EMBL" id="AOV18850.1"/>
    </source>
</evidence>
<proteinExistence type="predicted"/>